<dbReference type="Proteomes" id="UP000188318">
    <property type="component" value="Unassembled WGS sequence"/>
</dbReference>
<evidence type="ECO:0000313" key="1">
    <source>
        <dbReference type="EMBL" id="OOF90511.1"/>
    </source>
</evidence>
<evidence type="ECO:0000313" key="2">
    <source>
        <dbReference type="Proteomes" id="UP000188318"/>
    </source>
</evidence>
<reference evidence="2" key="1">
    <citation type="journal article" date="2017" name="Genome Biol.">
        <title>Comparative genomics reveals high biological diversity and specific adaptations in the industrially and medically important fungal genus Aspergillus.</title>
        <authorList>
            <person name="de Vries R.P."/>
            <person name="Riley R."/>
            <person name="Wiebenga A."/>
            <person name="Aguilar-Osorio G."/>
            <person name="Amillis S."/>
            <person name="Uchima C.A."/>
            <person name="Anderluh G."/>
            <person name="Asadollahi M."/>
            <person name="Askin M."/>
            <person name="Barry K."/>
            <person name="Battaglia E."/>
            <person name="Bayram O."/>
            <person name="Benocci T."/>
            <person name="Braus-Stromeyer S.A."/>
            <person name="Caldana C."/>
            <person name="Canovas D."/>
            <person name="Cerqueira G.C."/>
            <person name="Chen F."/>
            <person name="Chen W."/>
            <person name="Choi C."/>
            <person name="Clum A."/>
            <person name="Dos Santos R.A."/>
            <person name="Damasio A.R."/>
            <person name="Diallinas G."/>
            <person name="Emri T."/>
            <person name="Fekete E."/>
            <person name="Flipphi M."/>
            <person name="Freyberg S."/>
            <person name="Gallo A."/>
            <person name="Gournas C."/>
            <person name="Habgood R."/>
            <person name="Hainaut M."/>
            <person name="Harispe M.L."/>
            <person name="Henrissat B."/>
            <person name="Hilden K.S."/>
            <person name="Hope R."/>
            <person name="Hossain A."/>
            <person name="Karabika E."/>
            <person name="Karaffa L."/>
            <person name="Karanyi Z."/>
            <person name="Krasevec N."/>
            <person name="Kuo A."/>
            <person name="Kusch H."/>
            <person name="LaButti K."/>
            <person name="Lagendijk E.L."/>
            <person name="Lapidus A."/>
            <person name="Levasseur A."/>
            <person name="Lindquist E."/>
            <person name="Lipzen A."/>
            <person name="Logrieco A.F."/>
            <person name="MacCabe A."/>
            <person name="Maekelae M.R."/>
            <person name="Malavazi I."/>
            <person name="Melin P."/>
            <person name="Meyer V."/>
            <person name="Mielnichuk N."/>
            <person name="Miskei M."/>
            <person name="Molnar A.P."/>
            <person name="Mule G."/>
            <person name="Ngan C.Y."/>
            <person name="Orejas M."/>
            <person name="Orosz E."/>
            <person name="Ouedraogo J.P."/>
            <person name="Overkamp K.M."/>
            <person name="Park H.-S."/>
            <person name="Perrone G."/>
            <person name="Piumi F."/>
            <person name="Punt P.J."/>
            <person name="Ram A.F."/>
            <person name="Ramon A."/>
            <person name="Rauscher S."/>
            <person name="Record E."/>
            <person name="Riano-Pachon D.M."/>
            <person name="Robert V."/>
            <person name="Roehrig J."/>
            <person name="Ruller R."/>
            <person name="Salamov A."/>
            <person name="Salih N.S."/>
            <person name="Samson R.A."/>
            <person name="Sandor E."/>
            <person name="Sanguinetti M."/>
            <person name="Schuetze T."/>
            <person name="Sepcic K."/>
            <person name="Shelest E."/>
            <person name="Sherlock G."/>
            <person name="Sophianopoulou V."/>
            <person name="Squina F.M."/>
            <person name="Sun H."/>
            <person name="Susca A."/>
            <person name="Todd R.B."/>
            <person name="Tsang A."/>
            <person name="Unkles S.E."/>
            <person name="van de Wiele N."/>
            <person name="van Rossen-Uffink D."/>
            <person name="Oliveira J.V."/>
            <person name="Vesth T.C."/>
            <person name="Visser J."/>
            <person name="Yu J.-H."/>
            <person name="Zhou M."/>
            <person name="Andersen M.R."/>
            <person name="Archer D.B."/>
            <person name="Baker S.E."/>
            <person name="Benoit I."/>
            <person name="Brakhage A.A."/>
            <person name="Braus G.H."/>
            <person name="Fischer R."/>
            <person name="Frisvad J.C."/>
            <person name="Goldman G.H."/>
            <person name="Houbraken J."/>
            <person name="Oakley B."/>
            <person name="Pocsi I."/>
            <person name="Scazzocchio C."/>
            <person name="Seiboth B."/>
            <person name="vanKuyk P.A."/>
            <person name="Wortman J."/>
            <person name="Dyer P.S."/>
            <person name="Grigoriev I.V."/>
        </authorList>
    </citation>
    <scope>NUCLEOTIDE SEQUENCE [LARGE SCALE GENOMIC DNA]</scope>
    <source>
        <strain evidence="2">ITEM 5010</strain>
    </source>
</reference>
<protein>
    <submittedName>
        <fullName evidence="1">Uncharacterized protein</fullName>
    </submittedName>
</protein>
<keyword evidence="2" id="KW-1185">Reference proteome</keyword>
<name>A0A1R3R7Q6_ASPC5</name>
<sequence length="105" mass="11326">MLRRSDTDTGNGPATSSSEHEAFLLLAYGLSYPGRRMGNGSTVQLKRPSAETGAIAKGRRVAPTGICMRAMHRDQQTGRSDRLVASSGIGPRATRPLSWWNRLAA</sequence>
<dbReference type="EMBL" id="KV907518">
    <property type="protein sequence ID" value="OOF90511.1"/>
    <property type="molecule type" value="Genomic_DNA"/>
</dbReference>
<organism evidence="1 2">
    <name type="scientific">Aspergillus carbonarius (strain ITEM 5010)</name>
    <dbReference type="NCBI Taxonomy" id="602072"/>
    <lineage>
        <taxon>Eukaryota</taxon>
        <taxon>Fungi</taxon>
        <taxon>Dikarya</taxon>
        <taxon>Ascomycota</taxon>
        <taxon>Pezizomycotina</taxon>
        <taxon>Eurotiomycetes</taxon>
        <taxon>Eurotiomycetidae</taxon>
        <taxon>Eurotiales</taxon>
        <taxon>Aspergillaceae</taxon>
        <taxon>Aspergillus</taxon>
        <taxon>Aspergillus subgen. Circumdati</taxon>
    </lineage>
</organism>
<dbReference type="VEuPathDB" id="FungiDB:ASPCADRAFT_211970"/>
<gene>
    <name evidence="1" type="ORF">ASPCADRAFT_211970</name>
</gene>
<proteinExistence type="predicted"/>
<dbReference type="AlphaFoldDB" id="A0A1R3R7Q6"/>
<accession>A0A1R3R7Q6</accession>